<dbReference type="InterPro" id="IPR001775">
    <property type="entry name" value="GspD/PilQ"/>
</dbReference>
<sequence length="754" mass="82269">MKRKASSEQARANTLPGAMKSRPHFFQRLTALLTLCAFGSGIAFGQQTLPPPVPRPTLPARTPSTPVPAAEREANSDEVQPTAQPAPGERDQSVGTLLLVDESAQQVLKLIESISGKPIIRAQNLQPVKISFDSRGPMTKQEALIALESLLSLNGIALTPIGDSFIKAVSYQDVARQAPEFLEGNARDYPPSEKFYTMLTKLKYLSVSGKEYGEIIEPIMSPSPIGKVVALPKANSLLLTDTLINLQRVEEVLNNADAPQNIDEEVLFFPLRNMQARDLQSRLQSLLLNQSSALSKYFLNNTTIEADERTNQLIVLTHPTNVQILNTIIESFDIDVEPQTSSEVFYIKHAQATEVQTLLDSVVKGQQEAREKEPENAVGRDGAPRQSGQPGGEAQPAAPAPTPSAATQTMVDNLAAGNLQFSQYITIVADERSNAVVVYGTKNDIRQIGELIDKIDVVLAQVMIEVIIAEVTLDRDEVSGLSSLGLTRDGTSWGGMSLSTNTPSISDTPAFDITATADFKNFSISFGPALANGKLRVLQAPVLATTHNREATITVSESRPFVTGSTTSQINPDATTTTVQYRDVGIELTVTPLIGSNGVVQMEIEQKVENFIPDSSVTIDGVPQSAIAKREATSFVSVTDQEIIVLAGLQESSISRTDQKVFLLGDIPLVGELFKPETNNDYRRELMIFIKPNVIYMQSDATRIANRTIHNLDNGASVQQYLENPDMSEIYDKEIYEPPTEPVRRVNKTYGPNR</sequence>
<reference evidence="9 10" key="1">
    <citation type="submission" date="2020-07" db="EMBL/GenBank/DDBJ databases">
        <authorList>
            <person name="Feng X."/>
        </authorList>
    </citation>
    <scope>NUCLEOTIDE SEQUENCE [LARGE SCALE GENOMIC DNA]</scope>
    <source>
        <strain evidence="9 10">JCM31066</strain>
    </source>
</reference>
<dbReference type="InterPro" id="IPR038591">
    <property type="entry name" value="NolW-like_sf"/>
</dbReference>
<proteinExistence type="inferred from homology"/>
<comment type="subcellular location">
    <subcellularLocation>
        <location evidence="5">Cell outer membrane</location>
    </subcellularLocation>
    <subcellularLocation>
        <location evidence="1">Membrane</location>
    </subcellularLocation>
</comment>
<comment type="similarity">
    <text evidence="4">Belongs to the bacterial secretin family.</text>
</comment>
<evidence type="ECO:0000256" key="1">
    <source>
        <dbReference type="ARBA" id="ARBA00004370"/>
    </source>
</evidence>
<organism evidence="9 10">
    <name type="scientific">Ruficoccus amylovorans</name>
    <dbReference type="NCBI Taxonomy" id="1804625"/>
    <lineage>
        <taxon>Bacteria</taxon>
        <taxon>Pseudomonadati</taxon>
        <taxon>Verrucomicrobiota</taxon>
        <taxon>Opitutia</taxon>
        <taxon>Puniceicoccales</taxon>
        <taxon>Cerasicoccaceae</taxon>
        <taxon>Ruficoccus</taxon>
    </lineage>
</organism>
<comment type="caution">
    <text evidence="9">The sequence shown here is derived from an EMBL/GenBank/DDBJ whole genome shotgun (WGS) entry which is preliminary data.</text>
</comment>
<keyword evidence="2" id="KW-0732">Signal</keyword>
<dbReference type="PANTHER" id="PTHR30332:SF24">
    <property type="entry name" value="SECRETIN GSPD-RELATED"/>
    <property type="match status" value="1"/>
</dbReference>
<evidence type="ECO:0000256" key="5">
    <source>
        <dbReference type="RuleBase" id="RU004004"/>
    </source>
</evidence>
<accession>A0A842H8Q2</accession>
<evidence type="ECO:0000313" key="9">
    <source>
        <dbReference type="EMBL" id="MBC2592720.1"/>
    </source>
</evidence>
<dbReference type="InterPro" id="IPR005644">
    <property type="entry name" value="NolW-like"/>
</dbReference>
<gene>
    <name evidence="9" type="ORF">H5P28_00450</name>
</gene>
<dbReference type="GO" id="GO:0009279">
    <property type="term" value="C:cell outer membrane"/>
    <property type="evidence" value="ECO:0007669"/>
    <property type="project" value="UniProtKB-SubCell"/>
</dbReference>
<dbReference type="PANTHER" id="PTHR30332">
    <property type="entry name" value="PROBABLE GENERAL SECRETION PATHWAY PROTEIN D"/>
    <property type="match status" value="1"/>
</dbReference>
<protein>
    <recommendedName>
        <fullName evidence="11">Type II secretion system protein GspD</fullName>
    </recommendedName>
</protein>
<evidence type="ECO:0000313" key="10">
    <source>
        <dbReference type="Proteomes" id="UP000546464"/>
    </source>
</evidence>
<feature type="region of interest" description="Disordered" evidence="6">
    <location>
        <begin position="364"/>
        <end position="405"/>
    </location>
</feature>
<name>A0A842H8Q2_9BACT</name>
<dbReference type="GO" id="GO:0015627">
    <property type="term" value="C:type II protein secretion system complex"/>
    <property type="evidence" value="ECO:0007669"/>
    <property type="project" value="TreeGrafter"/>
</dbReference>
<dbReference type="GO" id="GO:0009306">
    <property type="term" value="P:protein secretion"/>
    <property type="evidence" value="ECO:0007669"/>
    <property type="project" value="InterPro"/>
</dbReference>
<evidence type="ECO:0000256" key="3">
    <source>
        <dbReference type="ARBA" id="ARBA00023136"/>
    </source>
</evidence>
<keyword evidence="10" id="KW-1185">Reference proteome</keyword>
<dbReference type="Gene3D" id="3.30.1370.120">
    <property type="match status" value="3"/>
</dbReference>
<evidence type="ECO:0000256" key="6">
    <source>
        <dbReference type="SAM" id="MobiDB-lite"/>
    </source>
</evidence>
<feature type="region of interest" description="Disordered" evidence="6">
    <location>
        <begin position="48"/>
        <end position="91"/>
    </location>
</feature>
<feature type="domain" description="NolW-like" evidence="8">
    <location>
        <begin position="342"/>
        <end position="458"/>
    </location>
</feature>
<dbReference type="AlphaFoldDB" id="A0A842H8Q2"/>
<dbReference type="InterPro" id="IPR004846">
    <property type="entry name" value="T2SS/T3SS_dom"/>
</dbReference>
<dbReference type="InterPro" id="IPR050810">
    <property type="entry name" value="Bact_Secretion_Sys_Channel"/>
</dbReference>
<dbReference type="RefSeq" id="WP_185673756.1">
    <property type="nucleotide sequence ID" value="NZ_JACHVB010000005.1"/>
</dbReference>
<evidence type="ECO:0000256" key="4">
    <source>
        <dbReference type="RuleBase" id="RU004003"/>
    </source>
</evidence>
<evidence type="ECO:0000256" key="2">
    <source>
        <dbReference type="ARBA" id="ARBA00022729"/>
    </source>
</evidence>
<feature type="domain" description="NolW-like" evidence="8">
    <location>
        <begin position="269"/>
        <end position="335"/>
    </location>
</feature>
<evidence type="ECO:0008006" key="11">
    <source>
        <dbReference type="Google" id="ProtNLM"/>
    </source>
</evidence>
<feature type="domain" description="Type II/III secretion system secretin-like" evidence="7">
    <location>
        <begin position="532"/>
        <end position="695"/>
    </location>
</feature>
<evidence type="ECO:0000259" key="7">
    <source>
        <dbReference type="Pfam" id="PF00263"/>
    </source>
</evidence>
<keyword evidence="5" id="KW-0813">Transport</keyword>
<evidence type="ECO:0000259" key="8">
    <source>
        <dbReference type="Pfam" id="PF03958"/>
    </source>
</evidence>
<keyword evidence="3" id="KW-0472">Membrane</keyword>
<feature type="compositionally biased region" description="Low complexity" evidence="6">
    <location>
        <begin position="392"/>
        <end position="405"/>
    </location>
</feature>
<dbReference type="Pfam" id="PF00263">
    <property type="entry name" value="Secretin"/>
    <property type="match status" value="1"/>
</dbReference>
<dbReference type="Gene3D" id="3.55.50.30">
    <property type="match status" value="1"/>
</dbReference>
<dbReference type="Pfam" id="PF03958">
    <property type="entry name" value="Secretin_N"/>
    <property type="match status" value="2"/>
</dbReference>
<dbReference type="Proteomes" id="UP000546464">
    <property type="component" value="Unassembled WGS sequence"/>
</dbReference>
<dbReference type="EMBL" id="JACHVB010000005">
    <property type="protein sequence ID" value="MBC2592720.1"/>
    <property type="molecule type" value="Genomic_DNA"/>
</dbReference>
<dbReference type="PRINTS" id="PR00811">
    <property type="entry name" value="BCTERIALGSPD"/>
</dbReference>